<dbReference type="GO" id="GO:0036064">
    <property type="term" value="C:ciliary basal body"/>
    <property type="evidence" value="ECO:0007669"/>
    <property type="project" value="TreeGrafter"/>
</dbReference>
<feature type="region of interest" description="Disordered" evidence="1">
    <location>
        <begin position="1165"/>
        <end position="1349"/>
    </location>
</feature>
<feature type="region of interest" description="Disordered" evidence="1">
    <location>
        <begin position="207"/>
        <end position="239"/>
    </location>
</feature>
<reference evidence="2" key="1">
    <citation type="journal article" date="2023" name="Science">
        <title>Genome structures resolve the early diversification of teleost fishes.</title>
        <authorList>
            <person name="Parey E."/>
            <person name="Louis A."/>
            <person name="Montfort J."/>
            <person name="Bouchez O."/>
            <person name="Roques C."/>
            <person name="Iampietro C."/>
            <person name="Lluch J."/>
            <person name="Castinel A."/>
            <person name="Donnadieu C."/>
            <person name="Desvignes T."/>
            <person name="Floi Bucao C."/>
            <person name="Jouanno E."/>
            <person name="Wen M."/>
            <person name="Mejri S."/>
            <person name="Dirks R."/>
            <person name="Jansen H."/>
            <person name="Henkel C."/>
            <person name="Chen W.J."/>
            <person name="Zahm M."/>
            <person name="Cabau C."/>
            <person name="Klopp C."/>
            <person name="Thompson A.W."/>
            <person name="Robinson-Rechavi M."/>
            <person name="Braasch I."/>
            <person name="Lecointre G."/>
            <person name="Bobe J."/>
            <person name="Postlethwait J.H."/>
            <person name="Berthelot C."/>
            <person name="Roest Crollius H."/>
            <person name="Guiguen Y."/>
        </authorList>
    </citation>
    <scope>NUCLEOTIDE SEQUENCE</scope>
    <source>
        <strain evidence="2">WJC10195</strain>
    </source>
</reference>
<gene>
    <name evidence="2" type="ORF">SKAU_G00211220</name>
</gene>
<feature type="compositionally biased region" description="Polar residues" evidence="1">
    <location>
        <begin position="475"/>
        <end position="494"/>
    </location>
</feature>
<evidence type="ECO:0000313" key="2">
    <source>
        <dbReference type="EMBL" id="KAJ8353555.1"/>
    </source>
</evidence>
<dbReference type="Pfam" id="PF15324">
    <property type="entry name" value="TALPID3"/>
    <property type="match status" value="1"/>
</dbReference>
<feature type="compositionally biased region" description="Pro residues" evidence="1">
    <location>
        <begin position="1302"/>
        <end position="1327"/>
    </location>
</feature>
<feature type="region of interest" description="Disordered" evidence="1">
    <location>
        <begin position="571"/>
        <end position="619"/>
    </location>
</feature>
<evidence type="ECO:0008006" key="4">
    <source>
        <dbReference type="Google" id="ProtNLM"/>
    </source>
</evidence>
<feature type="compositionally biased region" description="Pro residues" evidence="1">
    <location>
        <begin position="1228"/>
        <end position="1242"/>
    </location>
</feature>
<feature type="compositionally biased region" description="Basic and acidic residues" evidence="1">
    <location>
        <begin position="696"/>
        <end position="719"/>
    </location>
</feature>
<keyword evidence="3" id="KW-1185">Reference proteome</keyword>
<sequence>MPNAILCTNDMDASTLQNLNESTSSSDAGDILIRSTSNVIPLPNQSCFEKRNFGAISVEPGCNDRVKISVKRLREVTLPSMEITTETLLEQEQTYVPPALPANKSLGAPPDVRKTTSSDKAKVQPGGRKVKHGPGEDLLSQASSADGKKPLFHSCLPGGSMLKGQDVLISQYGGNKEAVRAVLKHRSNSAPLRREVKVQLLNRPVSATQAPKEPQAAQCPQGPQPPQGGKPSPGDQGAGAAAAAVTAALTVTAPFLKAQGELDSRLALFSEDLRRLLVGGVQAVRPQEDRSSELEQQLHTLTQQRLQHLERIQEQQLELQNRLLGSALDVVTARVPGPTGQATMAPGLRSVPGPSEQSPQGPATAEAAAAAAAAADNLAQRGCGGRSPSETPAPRRFVPMPMSRDARARNAKEHLAPDPKRTSRPAGGNGRLLEEILNNPKSPGSRTLPAGGKRVSIATAVCQPEPSSGGGLQQVFPSGSSSARAPGQAGTTVRKSCREHPGPGRLLREPPSAPGSAMERAAGMLQDLGRLKAEMQTLVQEGRRSPPPCLESNCKTASVFSGRVLPGNALVDEGREPAAPPPPPRVSTAEERVRSVLPLPAPRPRTPLPTLLEKSQPPPSMFEDAGKALRRVQHHKRVLEDNLVAILRAKDGEALHCQLEALSSNRDAKEAVRIKKTVDAWISTLSREIQAEIGKEDFAAQRTERDKGSRGDSPLKDAKGTALSRAGSAGRKPFHRGARGHTQNAEAHHKRLPPSVKSRGPHQPRLFGVSKSEKEDEEYLVKVYGKALHDGHRRTLKKTPYLRFSSPSPKSKPQRPRVVESVKGVKVKSAKTQTNLFPDKTCMIDTEPQYIFSPTRRGHDDPGARQPPLEGLLIPMAIPLGQPRVDGGAPQPSRVIITRHPLTVTTSIPPPPAPPPHKQASKPNVVVMEIQSERKPMAQLQVQVLPSVDIDGVSSVSPVPSPPPRAPPHIQTVKEIPEEDQTVFPGADYLAVADISQEPEEEFVDTPIELNGFAEPPAPMYHGPAYPPQPAGPAAGTESILGAIQQRETLENRLVDWVEQQLMARVITEMYPQRAPMEQANLSELEESCSSSSDIVEAAGGGGLQYFVDAGVPVDSSLIRQYVTDALAETVALMLGEREGQRGPTTPPLPHDVPVTVEAVVSTPVPTPVASPRGSPVPLAREPSPPSTPEPSEQGSSIESPRDLLPPEDQDTGPAEPERSPVATPTITPVPSPPRVATPTVPPTLQSMESAQHINPWGDAELPLEEEVPHCDSEGPQQYHRPVLMSVAKEEEPVSLVSVSPPVLPKQSSPPPHSPTPPLLPETPPPASFLSSEDSSSSPSITETDAAGRHISEGELLISSGPMAAARVMAEEGLSLPAFNASLSSSLHGVLDIDYDPPSEGQVVRRPRVPHHRDPFLSLLAKMDQGSVALQEVTHHPTGAWDEESSAGELSEGQRPRLTAVGESLLTGHSLLLDQATLSRLGTGPSPNQGRLLSPGQLSLPADMTLGNVQASQNPITLMDLEASPHTQPGARDSDGQVSDIKVPAHGPAPILVRQYQERPGDTDEPDSRFNSGHLSINTNVFFQGEDRDAAFASTSTGQHSPTTMLVMLPSAGQEKASASVSAVETDSSENSVF</sequence>
<dbReference type="GO" id="GO:0005814">
    <property type="term" value="C:centriole"/>
    <property type="evidence" value="ECO:0007669"/>
    <property type="project" value="TreeGrafter"/>
</dbReference>
<feature type="region of interest" description="Disordered" evidence="1">
    <location>
        <begin position="696"/>
        <end position="771"/>
    </location>
</feature>
<dbReference type="InterPro" id="IPR029246">
    <property type="entry name" value="TALPID3"/>
</dbReference>
<name>A0A9Q1F936_SYNKA</name>
<comment type="caution">
    <text evidence="2">The sequence shown here is derived from an EMBL/GenBank/DDBJ whole genome shotgun (WGS) entry which is preliminary data.</text>
</comment>
<protein>
    <recommendedName>
        <fullName evidence="4">Protein TALPID3</fullName>
    </recommendedName>
</protein>
<feature type="compositionally biased region" description="Polar residues" evidence="1">
    <location>
        <begin position="1617"/>
        <end position="1634"/>
    </location>
</feature>
<accession>A0A9Q1F936</accession>
<feature type="region of interest" description="Disordered" evidence="1">
    <location>
        <begin position="337"/>
        <end position="451"/>
    </location>
</feature>
<dbReference type="PANTHER" id="PTHR15721">
    <property type="entry name" value="KIAA0586 PROTEIN"/>
    <property type="match status" value="1"/>
</dbReference>
<feature type="compositionally biased region" description="Low complexity" evidence="1">
    <location>
        <begin position="363"/>
        <end position="375"/>
    </location>
</feature>
<evidence type="ECO:0000256" key="1">
    <source>
        <dbReference type="SAM" id="MobiDB-lite"/>
    </source>
</evidence>
<feature type="compositionally biased region" description="Basic and acidic residues" evidence="1">
    <location>
        <begin position="404"/>
        <end position="421"/>
    </location>
</feature>
<dbReference type="PANTHER" id="PTHR15721:SF2">
    <property type="entry name" value="PROTEIN TALPID3"/>
    <property type="match status" value="1"/>
</dbReference>
<feature type="region of interest" description="Disordered" evidence="1">
    <location>
        <begin position="1523"/>
        <end position="1551"/>
    </location>
</feature>
<proteinExistence type="predicted"/>
<feature type="region of interest" description="Disordered" evidence="1">
    <location>
        <begin position="792"/>
        <end position="818"/>
    </location>
</feature>
<feature type="region of interest" description="Disordered" evidence="1">
    <location>
        <begin position="95"/>
        <end position="151"/>
    </location>
</feature>
<feature type="compositionally biased region" description="Low complexity" evidence="1">
    <location>
        <begin position="229"/>
        <end position="239"/>
    </location>
</feature>
<dbReference type="GO" id="GO:0007224">
    <property type="term" value="P:smoothened signaling pathway"/>
    <property type="evidence" value="ECO:0007669"/>
    <property type="project" value="InterPro"/>
</dbReference>
<feature type="region of interest" description="Disordered" evidence="1">
    <location>
        <begin position="465"/>
        <end position="517"/>
    </location>
</feature>
<organism evidence="2 3">
    <name type="scientific">Synaphobranchus kaupii</name>
    <name type="common">Kaup's arrowtooth eel</name>
    <dbReference type="NCBI Taxonomy" id="118154"/>
    <lineage>
        <taxon>Eukaryota</taxon>
        <taxon>Metazoa</taxon>
        <taxon>Chordata</taxon>
        <taxon>Craniata</taxon>
        <taxon>Vertebrata</taxon>
        <taxon>Euteleostomi</taxon>
        <taxon>Actinopterygii</taxon>
        <taxon>Neopterygii</taxon>
        <taxon>Teleostei</taxon>
        <taxon>Anguilliformes</taxon>
        <taxon>Synaphobranchidae</taxon>
        <taxon>Synaphobranchus</taxon>
    </lineage>
</organism>
<feature type="compositionally biased region" description="Low complexity" evidence="1">
    <location>
        <begin position="1328"/>
        <end position="1340"/>
    </location>
</feature>
<dbReference type="EMBL" id="JAINUF010000007">
    <property type="protein sequence ID" value="KAJ8353555.1"/>
    <property type="molecule type" value="Genomic_DNA"/>
</dbReference>
<feature type="compositionally biased region" description="Basic and acidic residues" evidence="1">
    <location>
        <begin position="496"/>
        <end position="508"/>
    </location>
</feature>
<dbReference type="Proteomes" id="UP001152622">
    <property type="component" value="Chromosome 7"/>
</dbReference>
<feature type="compositionally biased region" description="Basic and acidic residues" evidence="1">
    <location>
        <begin position="111"/>
        <end position="122"/>
    </location>
</feature>
<feature type="region of interest" description="Disordered" evidence="1">
    <location>
        <begin position="1611"/>
        <end position="1634"/>
    </location>
</feature>
<dbReference type="OrthoDB" id="10057439at2759"/>
<evidence type="ECO:0000313" key="3">
    <source>
        <dbReference type="Proteomes" id="UP001152622"/>
    </source>
</evidence>